<sequence length="133" mass="14811">MAQVEISMVEVEKMLELDIEITQSSCLPDPLPPQPKPHNPVATDVVLVPVSRILFVGHYHDHTPTSSLTCICSSIHQLVQHSNVKSNLPLDTDLSHCQIPLPTVFPLALFSSKQTSQHTQQQASEREEQKTQI</sequence>
<name>A0AAJ4XL81_9BASI</name>
<proteinExistence type="predicted"/>
<reference evidence="1" key="1">
    <citation type="submission" date="2023-10" db="EMBL/GenBank/DDBJ databases">
        <authorList>
            <person name="Guldener U."/>
        </authorList>
    </citation>
    <scope>NUCLEOTIDE SEQUENCE</scope>
    <source>
        <strain evidence="1">Mp4</strain>
    </source>
</reference>
<dbReference type="Proteomes" id="UP001294444">
    <property type="component" value="Unassembled WGS sequence"/>
</dbReference>
<comment type="caution">
    <text evidence="1">The sequence shown here is derived from an EMBL/GenBank/DDBJ whole genome shotgun (WGS) entry which is preliminary data.</text>
</comment>
<keyword evidence="2" id="KW-1185">Reference proteome</keyword>
<gene>
    <name evidence="1" type="ORF">MEPE_03118</name>
</gene>
<evidence type="ECO:0000313" key="1">
    <source>
        <dbReference type="EMBL" id="SNX84409.1"/>
    </source>
</evidence>
<dbReference type="AlphaFoldDB" id="A0AAJ4XL81"/>
<protein>
    <submittedName>
        <fullName evidence="1">Uncharacterized protein</fullName>
    </submittedName>
</protein>
<accession>A0AAJ4XL81</accession>
<evidence type="ECO:0000313" key="2">
    <source>
        <dbReference type="Proteomes" id="UP001294444"/>
    </source>
</evidence>
<dbReference type="EMBL" id="OAPG01000006">
    <property type="protein sequence ID" value="SNX84409.1"/>
    <property type="molecule type" value="Genomic_DNA"/>
</dbReference>
<organism evidence="1 2">
    <name type="scientific">Melanopsichium pennsylvanicum</name>
    <dbReference type="NCBI Taxonomy" id="63383"/>
    <lineage>
        <taxon>Eukaryota</taxon>
        <taxon>Fungi</taxon>
        <taxon>Dikarya</taxon>
        <taxon>Basidiomycota</taxon>
        <taxon>Ustilaginomycotina</taxon>
        <taxon>Ustilaginomycetes</taxon>
        <taxon>Ustilaginales</taxon>
        <taxon>Ustilaginaceae</taxon>
        <taxon>Melanopsichium</taxon>
    </lineage>
</organism>